<dbReference type="OrthoDB" id="3788887at2759"/>
<dbReference type="Proteomes" id="UP000244855">
    <property type="component" value="Unassembled WGS sequence"/>
</dbReference>
<reference evidence="1 2" key="1">
    <citation type="journal article" date="2018" name="Sci. Rep.">
        <title>Comparative genomics provides insights into the lifestyle and reveals functional heterogeneity of dark septate endophytic fungi.</title>
        <authorList>
            <person name="Knapp D.G."/>
            <person name="Nemeth J.B."/>
            <person name="Barry K."/>
            <person name="Hainaut M."/>
            <person name="Henrissat B."/>
            <person name="Johnson J."/>
            <person name="Kuo A."/>
            <person name="Lim J.H.P."/>
            <person name="Lipzen A."/>
            <person name="Nolan M."/>
            <person name="Ohm R.A."/>
            <person name="Tamas L."/>
            <person name="Grigoriev I.V."/>
            <person name="Spatafora J.W."/>
            <person name="Nagy L.G."/>
            <person name="Kovacs G.M."/>
        </authorList>
    </citation>
    <scope>NUCLEOTIDE SEQUENCE [LARGE SCALE GENOMIC DNA]</scope>
    <source>
        <strain evidence="1 2">DSE2036</strain>
    </source>
</reference>
<dbReference type="STRING" id="97972.A0A2V1DH10"/>
<dbReference type="InterPro" id="IPR027417">
    <property type="entry name" value="P-loop_NTPase"/>
</dbReference>
<evidence type="ECO:0000313" key="2">
    <source>
        <dbReference type="Proteomes" id="UP000244855"/>
    </source>
</evidence>
<sequence>STYPRDIVMPGERHDNDKADITKINIFPTRAEIMSDAREFLPSTDPDQPHFLTSKLERQIDTHFRLLRHDTFGKLKDALGGLMKNIISDPNQLTNPRLEFGDTRTYTYSNAFVSYLMLNSRGGLQARISFLQPYSIRRGSTMDRRKWWEESRRLEEGVLLSFICIQGSTVQHLFFTVAERSTETRNNNSLTHKDNTATVTIKLATQDQPAVEALLELSRQKIRGVLLEFPHVLPATFVPVLENLQNMQRLSRLPFREWILPDRADGPPGVKLDVPPPLYARHAGFAFPLASILNPGASTMSLHPSSSGNDPFLVAELEARTELDHGQCVALVAALTREFAFIQGPPGTGKSYLGVKLMKVLLDVKRRAHLGPIVVV</sequence>
<dbReference type="EMBL" id="KZ805442">
    <property type="protein sequence ID" value="PVH97235.1"/>
    <property type="molecule type" value="Genomic_DNA"/>
</dbReference>
<dbReference type="Gene3D" id="3.40.50.300">
    <property type="entry name" value="P-loop containing nucleotide triphosphate hydrolases"/>
    <property type="match status" value="1"/>
</dbReference>
<dbReference type="AlphaFoldDB" id="A0A2V1DH10"/>
<name>A0A2V1DH10_9PLEO</name>
<dbReference type="SUPFAM" id="SSF52540">
    <property type="entry name" value="P-loop containing nucleoside triphosphate hydrolases"/>
    <property type="match status" value="1"/>
</dbReference>
<accession>A0A2V1DH10</accession>
<feature type="non-terminal residue" evidence="1">
    <location>
        <position position="1"/>
    </location>
</feature>
<organism evidence="1 2">
    <name type="scientific">Periconia macrospinosa</name>
    <dbReference type="NCBI Taxonomy" id="97972"/>
    <lineage>
        <taxon>Eukaryota</taxon>
        <taxon>Fungi</taxon>
        <taxon>Dikarya</taxon>
        <taxon>Ascomycota</taxon>
        <taxon>Pezizomycotina</taxon>
        <taxon>Dothideomycetes</taxon>
        <taxon>Pleosporomycetidae</taxon>
        <taxon>Pleosporales</taxon>
        <taxon>Massarineae</taxon>
        <taxon>Periconiaceae</taxon>
        <taxon>Periconia</taxon>
    </lineage>
</organism>
<evidence type="ECO:0000313" key="1">
    <source>
        <dbReference type="EMBL" id="PVH97235.1"/>
    </source>
</evidence>
<gene>
    <name evidence="1" type="ORF">DM02DRAFT_533617</name>
</gene>
<evidence type="ECO:0008006" key="3">
    <source>
        <dbReference type="Google" id="ProtNLM"/>
    </source>
</evidence>
<proteinExistence type="predicted"/>
<protein>
    <recommendedName>
        <fullName evidence="3">DNA2/NAM7 helicase helicase domain-containing protein</fullName>
    </recommendedName>
</protein>
<keyword evidence="2" id="KW-1185">Reference proteome</keyword>